<organism evidence="2 3">
    <name type="scientific">Brassica cretica</name>
    <name type="common">Mustard</name>
    <dbReference type="NCBI Taxonomy" id="69181"/>
    <lineage>
        <taxon>Eukaryota</taxon>
        <taxon>Viridiplantae</taxon>
        <taxon>Streptophyta</taxon>
        <taxon>Embryophyta</taxon>
        <taxon>Tracheophyta</taxon>
        <taxon>Spermatophyta</taxon>
        <taxon>Magnoliopsida</taxon>
        <taxon>eudicotyledons</taxon>
        <taxon>Gunneridae</taxon>
        <taxon>Pentapetalae</taxon>
        <taxon>rosids</taxon>
        <taxon>malvids</taxon>
        <taxon>Brassicales</taxon>
        <taxon>Brassicaceae</taxon>
        <taxon>Brassiceae</taxon>
        <taxon>Brassica</taxon>
    </lineage>
</organism>
<feature type="compositionally biased region" description="Basic and acidic residues" evidence="1">
    <location>
        <begin position="399"/>
        <end position="410"/>
    </location>
</feature>
<protein>
    <submittedName>
        <fullName evidence="2">Uncharacterized protein</fullName>
    </submittedName>
</protein>
<reference evidence="2" key="1">
    <citation type="submission" date="2019-12" db="EMBL/GenBank/DDBJ databases">
        <title>Genome sequencing and annotation of Brassica cretica.</title>
        <authorList>
            <person name="Studholme D.J."/>
            <person name="Sarris P.F."/>
        </authorList>
    </citation>
    <scope>NUCLEOTIDE SEQUENCE</scope>
    <source>
        <strain evidence="2">PFS-001/15</strain>
        <tissue evidence="2">Leaf</tissue>
    </source>
</reference>
<dbReference type="Proteomes" id="UP000712281">
    <property type="component" value="Unassembled WGS sequence"/>
</dbReference>
<dbReference type="EMBL" id="QGKW02001988">
    <property type="protein sequence ID" value="KAF2550173.1"/>
    <property type="molecule type" value="Genomic_DNA"/>
</dbReference>
<comment type="caution">
    <text evidence="2">The sequence shown here is derived from an EMBL/GenBank/DDBJ whole genome shotgun (WGS) entry which is preliminary data.</text>
</comment>
<evidence type="ECO:0000313" key="2">
    <source>
        <dbReference type="EMBL" id="KAF2550173.1"/>
    </source>
</evidence>
<accession>A0A8S9GWM4</accession>
<feature type="compositionally biased region" description="Basic and acidic residues" evidence="1">
    <location>
        <begin position="373"/>
        <end position="390"/>
    </location>
</feature>
<feature type="region of interest" description="Disordered" evidence="1">
    <location>
        <begin position="373"/>
        <end position="410"/>
    </location>
</feature>
<dbReference type="AlphaFoldDB" id="A0A8S9GWM4"/>
<evidence type="ECO:0000313" key="3">
    <source>
        <dbReference type="Proteomes" id="UP000712281"/>
    </source>
</evidence>
<name>A0A8S9GWM4_BRACR</name>
<evidence type="ECO:0000256" key="1">
    <source>
        <dbReference type="SAM" id="MobiDB-lite"/>
    </source>
</evidence>
<feature type="compositionally biased region" description="Basic and acidic residues" evidence="1">
    <location>
        <begin position="591"/>
        <end position="611"/>
    </location>
</feature>
<gene>
    <name evidence="2" type="ORF">F2Q68_00033571</name>
</gene>
<feature type="region of interest" description="Disordered" evidence="1">
    <location>
        <begin position="591"/>
        <end position="624"/>
    </location>
</feature>
<proteinExistence type="predicted"/>
<sequence length="699" mass="76464">MRFPSILSNPSFSSFSPPIISPPLSLSFSPPFSQPLPLFKIREETLTHILSEAARGNSAAGKKMEMPELPRRIYTLGEECSIPIPRSELDQSKVGLIRRDRHVGHVIGIDGYLKRLLSSSGTVARAVSIAVGNSLTREQFGTVRLGRGTVVEYVADERCTDDRRSVGWICLYAGEGRRMAVEPGVCTRFWMRVTDTEMTEKQDGRGRTDWIEGCGADCVLTDPVSDRAGWIRRMGSMETSRTERGGTMSQTSPKAVRRFSSILSNPSFSPPVISPPLSPSFSPPFSQPLPIFKIREETLTRILSEASRENSAAGQKNGDARTAPPNIAVELVGLSWTDSDKAVGFGGYLKRLLSNSGTFARAVSIAVGNSLKNTERDERDQSGSERRRELAGGPIRISVTDRREKSGGRGELNRCNRCGQRKRAGWPIRVCDGGRESFCPTARSSGQFESEKSAVILDGGPNAGRGSKYGLGLWLTGRGACVPLDGAQSRRYGLAVTDVHTSLTRMESGSDGYWTEESEYEGYWTDDQWAGSVCMLEKAEGWLLSRAYVQGTGSGALSMDSVLSVLDGWLETKPSLFVYLGHVGMHGDIKDGTWRDHESNKHQGSKDRTGGKETGSGPHKEPPAVHRISYHTWGRVAFKVLMDSVKGRDISGCYTINGFAQALQVWVYTTLPELGATFGNPLPNNPSPPILVYKGRKGR</sequence>